<sequence>MLATSPGGLHIRPCYPHSSHFSLSARCKLSLSSNCPRFSTSQKSSKFRSLSLLLSRRKYSERFSVRASATGPEVSEPVLSDALPSFPQPVSVKIPFGDRQILVETGHMGRQASGAVTVTDGETVSTHLLRGIYLGNIIYTSVCLADVPSEPSDFFPLNVNYQERFSAAGRTSGGFFKREGRTKDHEVLVCRLIDRPLRPTLIKGFYHETQILSWVLSYDGLHFPDALAVTAAGIAVALSEVPNSKVIAGVRVGLVGDKFIVNPTTQEMEDSQLDLLLAGSDDAILMIEEIAGEELVKVLQIKNKIPRRKALSSLEEKVLTILSEKGYVSKDETVGIVETIPDLLEDEDEDEEVVVDGEVDEGDVHIKPKSRKSTPMLFSEVDVKLVFKEVTSKFLRRRIVEVFKISVGKILVKNFHWEEEEAMDDLQMEFVQSVLDVDYFLEHTEVHFSRVEKLRFKVEQYVCVCVCDCIFISVRFAAVRSFIVPFVCLIPCNDFQSLAVITLGDKQMAQRIDNLESDDEVKRFYLQYSFPPSSVGEVGRIGAPSRREIGHGTLAERALEPVLPSDNDFPYTIRVESTITESNGSSSMASVCGGCLALQDAGVPIKCSIAGVAMGMVLDTDEFGGDGTPLILSDITGSEDASGDMDFKVAGNEDGITAFQMDIKVGGITLPVMKKALQQAKDGRRHILAEMLKCSPPPSNSLSKHAPLIHIMKVKPEKINLIIGSGGKKVKSIIEETGVEAIDTEDDGTVKITAKDLSSLEKSKAIISNLTMVPTVGDIYRNCEIKSIAPYGVFVEIAPGREGLCHISELSSNWLAKAEDVVKVGDLVDVKLIEVNDKGQLRLSRKALLPEADAENPPVKLPTGDPTKDAAASDKLVGSPKPKGSSSEDTVLPHKKVKVFKRPASPAKDRPYSNKDRTKKSSGKAVSSQ</sequence>
<name>A0ACB8MGZ4_CITSI</name>
<accession>A0ACB8MGZ4</accession>
<keyword evidence="2" id="KW-1185">Reference proteome</keyword>
<gene>
    <name evidence="1" type="ORF">KPL71_009724</name>
</gene>
<protein>
    <submittedName>
        <fullName evidence="1">Polyribonucleotide nucleotidyltransferase 1</fullName>
    </submittedName>
</protein>
<proteinExistence type="predicted"/>
<evidence type="ECO:0000313" key="1">
    <source>
        <dbReference type="EMBL" id="KAH9784685.1"/>
    </source>
</evidence>
<dbReference type="EMBL" id="CM039172">
    <property type="protein sequence ID" value="KAH9784685.1"/>
    <property type="molecule type" value="Genomic_DNA"/>
</dbReference>
<evidence type="ECO:0000313" key="2">
    <source>
        <dbReference type="Proteomes" id="UP000829398"/>
    </source>
</evidence>
<organism evidence="1 2">
    <name type="scientific">Citrus sinensis</name>
    <name type="common">Sweet orange</name>
    <name type="synonym">Citrus aurantium var. sinensis</name>
    <dbReference type="NCBI Taxonomy" id="2711"/>
    <lineage>
        <taxon>Eukaryota</taxon>
        <taxon>Viridiplantae</taxon>
        <taxon>Streptophyta</taxon>
        <taxon>Embryophyta</taxon>
        <taxon>Tracheophyta</taxon>
        <taxon>Spermatophyta</taxon>
        <taxon>Magnoliopsida</taxon>
        <taxon>eudicotyledons</taxon>
        <taxon>Gunneridae</taxon>
        <taxon>Pentapetalae</taxon>
        <taxon>rosids</taxon>
        <taxon>malvids</taxon>
        <taxon>Sapindales</taxon>
        <taxon>Rutaceae</taxon>
        <taxon>Aurantioideae</taxon>
        <taxon>Citrus</taxon>
    </lineage>
</organism>
<reference evidence="2" key="1">
    <citation type="journal article" date="2023" name="Hortic. Res.">
        <title>A chromosome-level phased genome enabling allele-level studies in sweet orange: a case study on citrus Huanglongbing tolerance.</title>
        <authorList>
            <person name="Wu B."/>
            <person name="Yu Q."/>
            <person name="Deng Z."/>
            <person name="Duan Y."/>
            <person name="Luo F."/>
            <person name="Gmitter F. Jr."/>
        </authorList>
    </citation>
    <scope>NUCLEOTIDE SEQUENCE [LARGE SCALE GENOMIC DNA]</scope>
    <source>
        <strain evidence="2">cv. Valencia</strain>
    </source>
</reference>
<comment type="caution">
    <text evidence="1">The sequence shown here is derived from an EMBL/GenBank/DDBJ whole genome shotgun (WGS) entry which is preliminary data.</text>
</comment>
<dbReference type="Proteomes" id="UP000829398">
    <property type="component" value="Chromosome 3"/>
</dbReference>